<protein>
    <submittedName>
        <fullName evidence="1">Uncharacterized protein</fullName>
    </submittedName>
</protein>
<proteinExistence type="predicted"/>
<reference evidence="2" key="1">
    <citation type="submission" date="2017-02" db="EMBL/GenBank/DDBJ databases">
        <authorList>
            <person name="Varghese N."/>
            <person name="Submissions S."/>
        </authorList>
    </citation>
    <scope>NUCLEOTIDE SEQUENCE [LARGE SCALE GENOMIC DNA]</scope>
    <source>
        <strain evidence="2">DSM 3072</strain>
    </source>
</reference>
<evidence type="ECO:0000313" key="2">
    <source>
        <dbReference type="Proteomes" id="UP000242432"/>
    </source>
</evidence>
<dbReference type="RefSeq" id="WP_078927962.1">
    <property type="nucleotide sequence ID" value="NZ_FUXX01000003.1"/>
</dbReference>
<dbReference type="Proteomes" id="UP000242432">
    <property type="component" value="Unassembled WGS sequence"/>
</dbReference>
<dbReference type="AlphaFoldDB" id="A0A1T4UZG7"/>
<sequence>MQNSCIKDLIEETDSTMNDISEHLENIKYNMDDKDSKYIPKGFFKKDIFAQEYTEAYAKAYKKIQAKAYAKASSEAHAEAYGEYYARCYAKGYADGYIKTYAESYVEEKYIIIKNMMEYGMDDETINKIAKLTMDEIIEIRQSTEKNKAQLIQKIKTRLLGLNS</sequence>
<organism evidence="1 2">
    <name type="scientific">Succinivibrio dextrinosolvens DSM 3072</name>
    <dbReference type="NCBI Taxonomy" id="1123324"/>
    <lineage>
        <taxon>Bacteria</taxon>
        <taxon>Pseudomonadati</taxon>
        <taxon>Pseudomonadota</taxon>
        <taxon>Gammaproteobacteria</taxon>
        <taxon>Aeromonadales</taxon>
        <taxon>Succinivibrionaceae</taxon>
        <taxon>Succinivibrio</taxon>
    </lineage>
</organism>
<keyword evidence="2" id="KW-1185">Reference proteome</keyword>
<gene>
    <name evidence="1" type="ORF">SAMN02745213_00349</name>
</gene>
<evidence type="ECO:0000313" key="1">
    <source>
        <dbReference type="EMBL" id="SKA58119.1"/>
    </source>
</evidence>
<name>A0A1T4UZG7_9GAMM</name>
<dbReference type="EMBL" id="FUXX01000003">
    <property type="protein sequence ID" value="SKA58119.1"/>
    <property type="molecule type" value="Genomic_DNA"/>
</dbReference>
<accession>A0A1T4UZG7</accession>